<dbReference type="PROSITE" id="PS50222">
    <property type="entry name" value="EF_HAND_2"/>
    <property type="match status" value="2"/>
</dbReference>
<dbReference type="PANTHER" id="PTHR10891">
    <property type="entry name" value="EF-HAND CALCIUM-BINDING DOMAIN CONTAINING PROTEIN"/>
    <property type="match status" value="1"/>
</dbReference>
<keyword evidence="5" id="KW-0812">Transmembrane</keyword>
<proteinExistence type="predicted"/>
<evidence type="ECO:0000256" key="1">
    <source>
        <dbReference type="ARBA" id="ARBA00003291"/>
    </source>
</evidence>
<dbReference type="GO" id="GO:0005509">
    <property type="term" value="F:calcium ion binding"/>
    <property type="evidence" value="ECO:0007669"/>
    <property type="project" value="InterPro"/>
</dbReference>
<gene>
    <name evidence="7" type="ORF">TIFTF001_011436</name>
</gene>
<dbReference type="Pfam" id="PF13499">
    <property type="entry name" value="EF-hand_7"/>
    <property type="match status" value="1"/>
</dbReference>
<dbReference type="EMBL" id="BTGU01000014">
    <property type="protein sequence ID" value="GMN42220.1"/>
    <property type="molecule type" value="Genomic_DNA"/>
</dbReference>
<evidence type="ECO:0000313" key="7">
    <source>
        <dbReference type="EMBL" id="GMN42220.1"/>
    </source>
</evidence>
<dbReference type="SUPFAM" id="SSF47473">
    <property type="entry name" value="EF-hand"/>
    <property type="match status" value="1"/>
</dbReference>
<dbReference type="SMART" id="SM00054">
    <property type="entry name" value="EFh"/>
    <property type="match status" value="2"/>
</dbReference>
<keyword evidence="5" id="KW-0472">Membrane</keyword>
<evidence type="ECO:0000256" key="2">
    <source>
        <dbReference type="ARBA" id="ARBA00022723"/>
    </source>
</evidence>
<feature type="transmembrane region" description="Helical" evidence="5">
    <location>
        <begin position="20"/>
        <end position="44"/>
    </location>
</feature>
<accession>A0AA88D2V3</accession>
<dbReference type="InterPro" id="IPR039647">
    <property type="entry name" value="EF_hand_pair_protein_CML-like"/>
</dbReference>
<keyword evidence="5" id="KW-1133">Transmembrane helix</keyword>
<protein>
    <recommendedName>
        <fullName evidence="6">EF-hand domain-containing protein</fullName>
    </recommendedName>
</protein>
<name>A0AA88D2V3_FICCA</name>
<dbReference type="InterPro" id="IPR018247">
    <property type="entry name" value="EF_Hand_1_Ca_BS"/>
</dbReference>
<keyword evidence="4" id="KW-0106">Calcium</keyword>
<reference evidence="7" key="1">
    <citation type="submission" date="2023-07" db="EMBL/GenBank/DDBJ databases">
        <title>draft genome sequence of fig (Ficus carica).</title>
        <authorList>
            <person name="Takahashi T."/>
            <person name="Nishimura K."/>
        </authorList>
    </citation>
    <scope>NUCLEOTIDE SEQUENCE</scope>
</reference>
<evidence type="ECO:0000256" key="3">
    <source>
        <dbReference type="ARBA" id="ARBA00022737"/>
    </source>
</evidence>
<feature type="domain" description="EF-hand" evidence="6">
    <location>
        <begin position="138"/>
        <end position="173"/>
    </location>
</feature>
<dbReference type="Proteomes" id="UP001187192">
    <property type="component" value="Unassembled WGS sequence"/>
</dbReference>
<comment type="caution">
    <text evidence="7">The sequence shown here is derived from an EMBL/GenBank/DDBJ whole genome shotgun (WGS) entry which is preliminary data.</text>
</comment>
<sequence length="210" mass="24267">MYNNVVPMEMTPSDHNMPSISVLLLSIQFFLITLSWFQNIANFIPGFKSYVQSKLVFLTSSSRVEKGLNAEVVDKAVPHVDKAVPHVDNRVDDDGRFRRDDVEMVMRNLGFFCGRDWEELPESFSFDELSSLFEESEPSLVEVKEAFDVFDENRDGFIDARELQRVLCILGLKEGSELENCRKMIKNYDINGDGRIDFNEFVKFMETTFC</sequence>
<dbReference type="Gene3D" id="1.10.238.10">
    <property type="entry name" value="EF-hand"/>
    <property type="match status" value="1"/>
</dbReference>
<dbReference type="PROSITE" id="PS00018">
    <property type="entry name" value="EF_HAND_1"/>
    <property type="match status" value="2"/>
</dbReference>
<keyword evidence="2" id="KW-0479">Metal-binding</keyword>
<keyword evidence="3" id="KW-0677">Repeat</keyword>
<dbReference type="InterPro" id="IPR002048">
    <property type="entry name" value="EF_hand_dom"/>
</dbReference>
<evidence type="ECO:0000256" key="5">
    <source>
        <dbReference type="SAM" id="Phobius"/>
    </source>
</evidence>
<evidence type="ECO:0000256" key="4">
    <source>
        <dbReference type="ARBA" id="ARBA00022837"/>
    </source>
</evidence>
<evidence type="ECO:0000313" key="8">
    <source>
        <dbReference type="Proteomes" id="UP001187192"/>
    </source>
</evidence>
<organism evidence="7 8">
    <name type="scientific">Ficus carica</name>
    <name type="common">Common fig</name>
    <dbReference type="NCBI Taxonomy" id="3494"/>
    <lineage>
        <taxon>Eukaryota</taxon>
        <taxon>Viridiplantae</taxon>
        <taxon>Streptophyta</taxon>
        <taxon>Embryophyta</taxon>
        <taxon>Tracheophyta</taxon>
        <taxon>Spermatophyta</taxon>
        <taxon>Magnoliopsida</taxon>
        <taxon>eudicotyledons</taxon>
        <taxon>Gunneridae</taxon>
        <taxon>Pentapetalae</taxon>
        <taxon>rosids</taxon>
        <taxon>fabids</taxon>
        <taxon>Rosales</taxon>
        <taxon>Moraceae</taxon>
        <taxon>Ficeae</taxon>
        <taxon>Ficus</taxon>
    </lineage>
</organism>
<keyword evidence="8" id="KW-1185">Reference proteome</keyword>
<dbReference type="AlphaFoldDB" id="A0AA88D2V3"/>
<evidence type="ECO:0000259" key="6">
    <source>
        <dbReference type="PROSITE" id="PS50222"/>
    </source>
</evidence>
<feature type="domain" description="EF-hand" evidence="6">
    <location>
        <begin position="176"/>
        <end position="210"/>
    </location>
</feature>
<dbReference type="InterPro" id="IPR011992">
    <property type="entry name" value="EF-hand-dom_pair"/>
</dbReference>
<dbReference type="CDD" id="cd00051">
    <property type="entry name" value="EFh"/>
    <property type="match status" value="1"/>
</dbReference>
<dbReference type="FunFam" id="1.10.238.10:FF:000302">
    <property type="entry name" value="Probable calcium-binding protein CML46"/>
    <property type="match status" value="1"/>
</dbReference>
<comment type="function">
    <text evidence="1">Potential calcium sensor.</text>
</comment>